<dbReference type="Proteomes" id="UP000199323">
    <property type="component" value="Unassembled WGS sequence"/>
</dbReference>
<evidence type="ECO:0000256" key="1">
    <source>
        <dbReference type="SAM" id="MobiDB-lite"/>
    </source>
</evidence>
<dbReference type="InterPro" id="IPR036819">
    <property type="entry name" value="Subtilisin_inhibitor-like_sf"/>
</dbReference>
<sequence>MEIGGPAGAVPAGQMCSMIYGGPQTAHVTGRWRGRLVNEDYRRTNGCEMARWDRMIPVLPAVNRANTTTGATGAAGPGTAGPATAVRPVR</sequence>
<name>A0A1I1ZCE6_9ACTN</name>
<dbReference type="EMBL" id="FONG01000002">
    <property type="protein sequence ID" value="SFE29396.1"/>
    <property type="molecule type" value="Genomic_DNA"/>
</dbReference>
<dbReference type="Gene3D" id="3.30.350.10">
    <property type="entry name" value="Subtilisin inhibitor-like"/>
    <property type="match status" value="1"/>
</dbReference>
<reference evidence="2 3" key="1">
    <citation type="submission" date="2016-10" db="EMBL/GenBank/DDBJ databases">
        <authorList>
            <person name="de Groot N.N."/>
        </authorList>
    </citation>
    <scope>NUCLEOTIDE SEQUENCE [LARGE SCALE GENOMIC DNA]</scope>
    <source>
        <strain evidence="2 3">CGMCC 4.3510</strain>
    </source>
</reference>
<proteinExistence type="predicted"/>
<feature type="region of interest" description="Disordered" evidence="1">
    <location>
        <begin position="67"/>
        <end position="90"/>
    </location>
</feature>
<organism evidence="2 3">
    <name type="scientific">Actinacidiphila alni</name>
    <dbReference type="NCBI Taxonomy" id="380248"/>
    <lineage>
        <taxon>Bacteria</taxon>
        <taxon>Bacillati</taxon>
        <taxon>Actinomycetota</taxon>
        <taxon>Actinomycetes</taxon>
        <taxon>Kitasatosporales</taxon>
        <taxon>Streptomycetaceae</taxon>
        <taxon>Actinacidiphila</taxon>
    </lineage>
</organism>
<evidence type="ECO:0000313" key="3">
    <source>
        <dbReference type="Proteomes" id="UP000199323"/>
    </source>
</evidence>
<dbReference type="STRING" id="380248.SAMN05216251_102402"/>
<dbReference type="GO" id="GO:0004867">
    <property type="term" value="F:serine-type endopeptidase inhibitor activity"/>
    <property type="evidence" value="ECO:0007669"/>
    <property type="project" value="InterPro"/>
</dbReference>
<keyword evidence="3" id="KW-1185">Reference proteome</keyword>
<gene>
    <name evidence="2" type="ORF">SAMN05216251_102402</name>
</gene>
<dbReference type="SUPFAM" id="SSF55399">
    <property type="entry name" value="Subtilisin inhibitor"/>
    <property type="match status" value="1"/>
</dbReference>
<dbReference type="AlphaFoldDB" id="A0A1I1ZCE6"/>
<evidence type="ECO:0000313" key="2">
    <source>
        <dbReference type="EMBL" id="SFE29396.1"/>
    </source>
</evidence>
<protein>
    <submittedName>
        <fullName evidence="2">Uncharacterized protein</fullName>
    </submittedName>
</protein>
<accession>A0A1I1ZCE6</accession>
<feature type="compositionally biased region" description="Low complexity" evidence="1">
    <location>
        <begin position="80"/>
        <end position="90"/>
    </location>
</feature>